<dbReference type="GO" id="GO:0004386">
    <property type="term" value="F:helicase activity"/>
    <property type="evidence" value="ECO:0007669"/>
    <property type="project" value="UniProtKB-KW"/>
</dbReference>
<dbReference type="SUPFAM" id="SSF52540">
    <property type="entry name" value="P-loop containing nucleoside triphosphate hydrolases"/>
    <property type="match status" value="1"/>
</dbReference>
<dbReference type="FunFam" id="3.40.50.300:FF:000419">
    <property type="entry name" value="Probable helicase with zinc finger domain"/>
    <property type="match status" value="1"/>
</dbReference>
<dbReference type="CDD" id="cd18808">
    <property type="entry name" value="SF1_C_Upf1"/>
    <property type="match status" value="1"/>
</dbReference>
<dbReference type="InterPro" id="IPR047187">
    <property type="entry name" value="SF1_C_Upf1"/>
</dbReference>
<dbReference type="GO" id="GO:0035194">
    <property type="term" value="P:regulatory ncRNA-mediated post-transcriptional gene silencing"/>
    <property type="evidence" value="ECO:0007669"/>
    <property type="project" value="TreeGrafter"/>
</dbReference>
<dbReference type="Proteomes" id="UP000054359">
    <property type="component" value="Unassembled WGS sequence"/>
</dbReference>
<dbReference type="InterPro" id="IPR000571">
    <property type="entry name" value="Znf_CCCH"/>
</dbReference>
<dbReference type="OMA" id="PFENRPY"/>
<feature type="compositionally biased region" description="Polar residues" evidence="2">
    <location>
        <begin position="1617"/>
        <end position="1631"/>
    </location>
</feature>
<feature type="region of interest" description="Disordered" evidence="2">
    <location>
        <begin position="1042"/>
        <end position="1062"/>
    </location>
</feature>
<dbReference type="GO" id="GO:0005829">
    <property type="term" value="C:cytosol"/>
    <property type="evidence" value="ECO:0007669"/>
    <property type="project" value="TreeGrafter"/>
</dbReference>
<dbReference type="Pfam" id="PF13087">
    <property type="entry name" value="AAA_12"/>
    <property type="match status" value="1"/>
</dbReference>
<evidence type="ECO:0000313" key="4">
    <source>
        <dbReference type="EMBL" id="KFM82919.1"/>
    </source>
</evidence>
<keyword evidence="1" id="KW-0863">Zinc-finger</keyword>
<protein>
    <submittedName>
        <fullName evidence="4">Putative helicase with zinc finger</fullName>
    </submittedName>
</protein>
<keyword evidence="1" id="KW-0862">Zinc</keyword>
<keyword evidence="5" id="KW-1185">Reference proteome</keyword>
<evidence type="ECO:0000256" key="2">
    <source>
        <dbReference type="SAM" id="MobiDB-lite"/>
    </source>
</evidence>
<dbReference type="OrthoDB" id="5988104at2759"/>
<keyword evidence="4" id="KW-0067">ATP-binding</keyword>
<gene>
    <name evidence="4" type="ORF">X975_27072</name>
</gene>
<evidence type="ECO:0000256" key="1">
    <source>
        <dbReference type="PROSITE-ProRule" id="PRU00723"/>
    </source>
</evidence>
<dbReference type="InterPro" id="IPR045055">
    <property type="entry name" value="DNA2/NAM7-like"/>
</dbReference>
<dbReference type="PANTHER" id="PTHR10887:SF365">
    <property type="entry name" value="HELICASE WITH ZINC FINGER DOMAIN-RELATED"/>
    <property type="match status" value="1"/>
</dbReference>
<feature type="region of interest" description="Disordered" evidence="2">
    <location>
        <begin position="1652"/>
        <end position="1678"/>
    </location>
</feature>
<dbReference type="Pfam" id="PF13086">
    <property type="entry name" value="AAA_11"/>
    <property type="match status" value="2"/>
</dbReference>
<reference evidence="4 5" key="1">
    <citation type="submission" date="2013-11" db="EMBL/GenBank/DDBJ databases">
        <title>Genome sequencing of Stegodyphus mimosarum.</title>
        <authorList>
            <person name="Bechsgaard J."/>
        </authorList>
    </citation>
    <scope>NUCLEOTIDE SEQUENCE [LARGE SCALE GENOMIC DNA]</scope>
</reference>
<dbReference type="Gene3D" id="3.40.50.300">
    <property type="entry name" value="P-loop containing nucleotide triphosphate hydrolases"/>
    <property type="match status" value="2"/>
</dbReference>
<dbReference type="InterPro" id="IPR049569">
    <property type="entry name" value="HELZ_DEAD-box_1"/>
</dbReference>
<feature type="non-terminal residue" evidence="4">
    <location>
        <position position="1716"/>
    </location>
</feature>
<keyword evidence="1" id="KW-0479">Metal-binding</keyword>
<evidence type="ECO:0000313" key="5">
    <source>
        <dbReference type="Proteomes" id="UP000054359"/>
    </source>
</evidence>
<dbReference type="STRING" id="407821.A0A087UZY0"/>
<dbReference type="InterPro" id="IPR041677">
    <property type="entry name" value="DNA2/NAM7_AAA_11"/>
</dbReference>
<proteinExistence type="predicted"/>
<evidence type="ECO:0000259" key="3">
    <source>
        <dbReference type="PROSITE" id="PS50103"/>
    </source>
</evidence>
<feature type="zinc finger region" description="C3H1-type" evidence="1">
    <location>
        <begin position="50"/>
        <end position="78"/>
    </location>
</feature>
<organism evidence="4 5">
    <name type="scientific">Stegodyphus mimosarum</name>
    <name type="common">African social velvet spider</name>
    <dbReference type="NCBI Taxonomy" id="407821"/>
    <lineage>
        <taxon>Eukaryota</taxon>
        <taxon>Metazoa</taxon>
        <taxon>Ecdysozoa</taxon>
        <taxon>Arthropoda</taxon>
        <taxon>Chelicerata</taxon>
        <taxon>Arachnida</taxon>
        <taxon>Araneae</taxon>
        <taxon>Araneomorphae</taxon>
        <taxon>Entelegynae</taxon>
        <taxon>Eresoidea</taxon>
        <taxon>Eresidae</taxon>
        <taxon>Stegodyphus</taxon>
    </lineage>
</organism>
<sequence length="1716" mass="195236">MDNFCTYCSVIVGSEAELRAHCNSEGHQLTIMSDEGREWKFRAPPRGVGADQYALCVSYSATGKCRFGQQCCDAHGEEELTEWRERFDYRQMKLQRAKECRLQGRNYTEQLLEKWLTSSNPNMIMTESLDTVDIRVEPEVSLTLTEKNICREWTFHISAKATLQHIALLYETHRNHFRISELRAGRSSGIKDFNIGPQCQEWSNVDNSDYSDEEYTCKVRFATCIYGTFRQAVVFDFGFEPVLVQKLCVDVVSLSNMEKLQQAKDTAVSFTERWSSSDVTVVPFENRPYSLGDQEECLLSCYPAPNGAKFTVTQSVLEPVLTKNNYTARQHELLCIEEMAQYELLSRYNVKAHLNLTSCYLLTPNSAVTAKYAHDGELFANMQLSSVLSEDSASGRLVLTNCSTVLLAPVKTKGEEQRKVYEAVIEDKGKTAIYIRLSKRCCEELKLEPDREILVEVQFQLNRLPLCEMHFAVDRLHLPSIVFPDISVTPKIWNTNMHENFNLEPRLNPKQKEAILAITTPLSIRLPPVLIIGPFGTGKTFTLAQAVKIILSDPQSRVLVCTHSNSAADIYIREYFHPQVAEGKLEATPLRIYYRHRWVATVHPTVQQYCLVSTAGSDRNFNMPNVDDVKKHRVIVTTLSTSRYLVQLGLEKGFFTHILIDEAAQAMECEAIMPLSLANENTRIVLAGDHMQLSPEVYSQFAQQRNLHTSLLERLYDLYPEDYPCKVLLCENYRSHEAIIQYTSELFYDNHLLASGQQPRHKKYYPLTFFTARGEDVQDCNSTAFHNNAEVYEIVERVIELKKKWPKSWGEQDETSIGVVTPYYDQVVRIRNELRKKKLHGVSVERVLNVQGKQFRVIFLSTVRTRQTCSQKAKLESDLDHGFLSNARLLNTAITRAQSLVAVVGDPVSLCSVGKCRKLWEKYILTCNKEKSLFGITWDSLRSELDSMELKKNFILNPLAPEFVPGRMYHAPDAPASTDTVCTDTPIQFPFYFLPFGSPFQGSPLIQPAIAHMMSAPNPYNVVSCICPSIMPPTQPNPFQNHTFNTPPLLPPPPPLQQQQHSTNIPNRVTPAILNRKVSNNRGNSVHLDHNGQVKDFELGIGRQTKRNEIHVPYVVNKQPSYRPFDEHSHNEIDDVKCAVPNRVEPFNNFNISNDVDSNVHFQNNQSLYNFEEKANKPVNMLKAEEMVNIFMKNSLPGNQLNNINAFTKNGLPGNQLNSVPLFSDHMSLRNKIPPVNGVWCPFPSKSVDSESHSAPHSRNEESMKCCFRHGFSNERERARNAITSVPTVHPLMSSNNAPSAFEKWSDMSESMPNANNIEVVELSRSPIFQQLQEKLNLLEKVLPAGVDVLSFVENEEQTLAFLQHLIQSAGRNAARTLSLLIKAIKRDQEIIQELDFSQKRHISQRFNASQVPHVSTSMIRNLPSSFSRPINAHHQEVFNNSESFTNDSSVSPFPMPCIINSDKIEPRFFNNEHDQDLQRPQMSNLQTNWMNSSQDNIGTYDRIILNRASQEPPALEMSKLFISNQLENRPDHLARDDIFPHEAFGNRHRIEVDRMDEKHMWISPEYKLSQNIEQTGSPFQFAEPINSQGSYLSRLRSISSSVDERENGYEFEFSRANDQSSSKNIDSAKQMTAGPLSMSYPDIPDILSSHILPNGKESSSKVIRKPTARSESSVVNSSPFKFDLPLQLNNDSSLQYPQLSSEGMTYAKIVRSPQQ</sequence>
<dbReference type="PANTHER" id="PTHR10887">
    <property type="entry name" value="DNA2/NAM7 HELICASE FAMILY"/>
    <property type="match status" value="1"/>
</dbReference>
<accession>A0A087UZY0</accession>
<dbReference type="PROSITE" id="PS50103">
    <property type="entry name" value="ZF_C3H1"/>
    <property type="match status" value="1"/>
</dbReference>
<dbReference type="CDD" id="cd18077">
    <property type="entry name" value="DEXXQc_HELZ"/>
    <property type="match status" value="1"/>
</dbReference>
<name>A0A087UZY0_STEMI</name>
<keyword evidence="4" id="KW-0547">Nucleotide-binding</keyword>
<dbReference type="EMBL" id="KK122529">
    <property type="protein sequence ID" value="KFM82919.1"/>
    <property type="molecule type" value="Genomic_DNA"/>
</dbReference>
<dbReference type="InterPro" id="IPR027417">
    <property type="entry name" value="P-loop_NTPase"/>
</dbReference>
<keyword evidence="4" id="KW-0347">Helicase</keyword>
<feature type="region of interest" description="Disordered" evidence="2">
    <location>
        <begin position="1614"/>
        <end position="1638"/>
    </location>
</feature>
<keyword evidence="4" id="KW-0378">Hydrolase</keyword>
<feature type="domain" description="C3H1-type" evidence="3">
    <location>
        <begin position="50"/>
        <end position="78"/>
    </location>
</feature>
<dbReference type="InterPro" id="IPR041679">
    <property type="entry name" value="DNA2/NAM7-like_C"/>
</dbReference>
<dbReference type="Gene3D" id="4.10.1000.10">
    <property type="entry name" value="Zinc finger, CCCH-type"/>
    <property type="match status" value="1"/>
</dbReference>
<dbReference type="GO" id="GO:0043186">
    <property type="term" value="C:P granule"/>
    <property type="evidence" value="ECO:0007669"/>
    <property type="project" value="TreeGrafter"/>
</dbReference>
<dbReference type="GO" id="GO:0008270">
    <property type="term" value="F:zinc ion binding"/>
    <property type="evidence" value="ECO:0007669"/>
    <property type="project" value="UniProtKB-KW"/>
</dbReference>